<keyword evidence="1" id="KW-0812">Transmembrane</keyword>
<evidence type="ECO:0000256" key="1">
    <source>
        <dbReference type="SAM" id="Phobius"/>
    </source>
</evidence>
<feature type="transmembrane region" description="Helical" evidence="1">
    <location>
        <begin position="43"/>
        <end position="68"/>
    </location>
</feature>
<feature type="chain" id="PRO_5046184218" description="Secreted protein" evidence="2">
    <location>
        <begin position="24"/>
        <end position="76"/>
    </location>
</feature>
<dbReference type="Proteomes" id="UP000266723">
    <property type="component" value="Unassembled WGS sequence"/>
</dbReference>
<organism evidence="3 4">
    <name type="scientific">Brassica cretica</name>
    <name type="common">Mustard</name>
    <dbReference type="NCBI Taxonomy" id="69181"/>
    <lineage>
        <taxon>Eukaryota</taxon>
        <taxon>Viridiplantae</taxon>
        <taxon>Streptophyta</taxon>
        <taxon>Embryophyta</taxon>
        <taxon>Tracheophyta</taxon>
        <taxon>Spermatophyta</taxon>
        <taxon>Magnoliopsida</taxon>
        <taxon>eudicotyledons</taxon>
        <taxon>Gunneridae</taxon>
        <taxon>Pentapetalae</taxon>
        <taxon>rosids</taxon>
        <taxon>malvids</taxon>
        <taxon>Brassicales</taxon>
        <taxon>Brassicaceae</taxon>
        <taxon>Brassiceae</taxon>
        <taxon>Brassica</taxon>
    </lineage>
</organism>
<name>A0ABQ7AYC5_BRACR</name>
<protein>
    <recommendedName>
        <fullName evidence="5">Secreted protein</fullName>
    </recommendedName>
</protein>
<keyword evidence="1" id="KW-1133">Transmembrane helix</keyword>
<evidence type="ECO:0000313" key="3">
    <source>
        <dbReference type="EMBL" id="KAF3519405.1"/>
    </source>
</evidence>
<dbReference type="EMBL" id="QGKV02001556">
    <property type="protein sequence ID" value="KAF3519405.1"/>
    <property type="molecule type" value="Genomic_DNA"/>
</dbReference>
<feature type="signal peptide" evidence="2">
    <location>
        <begin position="1"/>
        <end position="23"/>
    </location>
</feature>
<accession>A0ABQ7AYC5</accession>
<keyword evidence="4" id="KW-1185">Reference proteome</keyword>
<evidence type="ECO:0008006" key="5">
    <source>
        <dbReference type="Google" id="ProtNLM"/>
    </source>
</evidence>
<comment type="caution">
    <text evidence="3">The sequence shown here is derived from an EMBL/GenBank/DDBJ whole genome shotgun (WGS) entry which is preliminary data.</text>
</comment>
<sequence length="76" mass="8612">MPRPLPFDLLVIFLLHPPPPCVSVCSSSPSFFFFFLLGSTTYAVAYSIASASSLHLRLFFIFIISFFLETQFSKQK</sequence>
<evidence type="ECO:0000256" key="2">
    <source>
        <dbReference type="SAM" id="SignalP"/>
    </source>
</evidence>
<keyword evidence="2" id="KW-0732">Signal</keyword>
<keyword evidence="1" id="KW-0472">Membrane</keyword>
<reference evidence="3 4" key="1">
    <citation type="journal article" date="2020" name="BMC Genomics">
        <title>Intraspecific diversification of the crop wild relative Brassica cretica Lam. using demographic model selection.</title>
        <authorList>
            <person name="Kioukis A."/>
            <person name="Michalopoulou V.A."/>
            <person name="Briers L."/>
            <person name="Pirintsos S."/>
            <person name="Studholme D.J."/>
            <person name="Pavlidis P."/>
            <person name="Sarris P.F."/>
        </authorList>
    </citation>
    <scope>NUCLEOTIDE SEQUENCE [LARGE SCALE GENOMIC DNA]</scope>
    <source>
        <strain evidence="4">cv. PFS-1207/04</strain>
    </source>
</reference>
<evidence type="ECO:0000313" key="4">
    <source>
        <dbReference type="Proteomes" id="UP000266723"/>
    </source>
</evidence>
<gene>
    <name evidence="3" type="ORF">DY000_02058459</name>
</gene>
<proteinExistence type="predicted"/>